<evidence type="ECO:0000313" key="2">
    <source>
        <dbReference type="Proteomes" id="UP001597018"/>
    </source>
</evidence>
<dbReference type="EMBL" id="JBHTIW010000013">
    <property type="protein sequence ID" value="MFD0921531.1"/>
    <property type="molecule type" value="Genomic_DNA"/>
</dbReference>
<keyword evidence="2" id="KW-1185">Reference proteome</keyword>
<dbReference type="Pfam" id="PF10824">
    <property type="entry name" value="T7SS_ESX_EspC"/>
    <property type="match status" value="1"/>
</dbReference>
<gene>
    <name evidence="1" type="ORF">ACFQ16_17445</name>
</gene>
<dbReference type="Proteomes" id="UP001597018">
    <property type="component" value="Unassembled WGS sequence"/>
</dbReference>
<organism evidence="1 2">
    <name type="scientific">Saccharopolyspora rosea</name>
    <dbReference type="NCBI Taxonomy" id="524884"/>
    <lineage>
        <taxon>Bacteria</taxon>
        <taxon>Bacillati</taxon>
        <taxon>Actinomycetota</taxon>
        <taxon>Actinomycetes</taxon>
        <taxon>Pseudonocardiales</taxon>
        <taxon>Pseudonocardiaceae</taxon>
        <taxon>Saccharopolyspora</taxon>
    </lineage>
</organism>
<dbReference type="InterPro" id="IPR022536">
    <property type="entry name" value="EspC"/>
</dbReference>
<dbReference type="RefSeq" id="WP_263248582.1">
    <property type="nucleotide sequence ID" value="NZ_BAABLT010000029.1"/>
</dbReference>
<protein>
    <submittedName>
        <fullName evidence="1">Type VII secretion target</fullName>
    </submittedName>
</protein>
<proteinExistence type="predicted"/>
<sequence>MPDMHVTPETINGHARGCESLADKFGQLADLLHQAKVDDQCFGPIGQGLVKLLSSYFDNLQACQEQAKKAQEFLVGTAQSLRDTARDHQDNDKRVAEQLQSIGKELGA</sequence>
<reference evidence="2" key="1">
    <citation type="journal article" date="2019" name="Int. J. Syst. Evol. Microbiol.">
        <title>The Global Catalogue of Microorganisms (GCM) 10K type strain sequencing project: providing services to taxonomists for standard genome sequencing and annotation.</title>
        <authorList>
            <consortium name="The Broad Institute Genomics Platform"/>
            <consortium name="The Broad Institute Genome Sequencing Center for Infectious Disease"/>
            <person name="Wu L."/>
            <person name="Ma J."/>
        </authorList>
    </citation>
    <scope>NUCLEOTIDE SEQUENCE [LARGE SCALE GENOMIC DNA]</scope>
    <source>
        <strain evidence="2">CCUG 56401</strain>
    </source>
</reference>
<evidence type="ECO:0000313" key="1">
    <source>
        <dbReference type="EMBL" id="MFD0921531.1"/>
    </source>
</evidence>
<name>A0ABW3FSU2_9PSEU</name>
<accession>A0ABW3FSU2</accession>
<comment type="caution">
    <text evidence="1">The sequence shown here is derived from an EMBL/GenBank/DDBJ whole genome shotgun (WGS) entry which is preliminary data.</text>
</comment>